<accession>A0A3D9UKH9</accession>
<dbReference type="OrthoDB" id="9791898at2"/>
<dbReference type="SUPFAM" id="SSF101386">
    <property type="entry name" value="all-alpha NTP pyrophosphatases"/>
    <property type="match status" value="1"/>
</dbReference>
<dbReference type="AlphaFoldDB" id="A0A3D9UKH9"/>
<dbReference type="Proteomes" id="UP000256253">
    <property type="component" value="Unassembled WGS sequence"/>
</dbReference>
<dbReference type="Gene3D" id="1.10.287.1080">
    <property type="entry name" value="MazG-like"/>
    <property type="match status" value="1"/>
</dbReference>
<gene>
    <name evidence="2" type="ORF">DFJ65_0792</name>
</gene>
<dbReference type="CDD" id="cd11538">
    <property type="entry name" value="NTP-PPase_u1"/>
    <property type="match status" value="1"/>
</dbReference>
<evidence type="ECO:0000313" key="3">
    <source>
        <dbReference type="Proteomes" id="UP000256253"/>
    </source>
</evidence>
<proteinExistence type="predicted"/>
<dbReference type="RefSeq" id="WP_115921901.1">
    <property type="nucleotide sequence ID" value="NZ_QTUA01000001.1"/>
</dbReference>
<dbReference type="Pfam" id="PF03819">
    <property type="entry name" value="MazG"/>
    <property type="match status" value="1"/>
</dbReference>
<evidence type="ECO:0000313" key="2">
    <source>
        <dbReference type="EMBL" id="REF29819.1"/>
    </source>
</evidence>
<dbReference type="InterPro" id="IPR004518">
    <property type="entry name" value="MazG-like_dom"/>
</dbReference>
<reference evidence="2 3" key="1">
    <citation type="submission" date="2018-08" db="EMBL/GenBank/DDBJ databases">
        <title>Sequencing the genomes of 1000 actinobacteria strains.</title>
        <authorList>
            <person name="Klenk H.-P."/>
        </authorList>
    </citation>
    <scope>NUCLEOTIDE SEQUENCE [LARGE SCALE GENOMIC DNA]</scope>
    <source>
        <strain evidence="2 3">DSM 22967</strain>
    </source>
</reference>
<dbReference type="EMBL" id="QTUA01000001">
    <property type="protein sequence ID" value="REF29819.1"/>
    <property type="molecule type" value="Genomic_DNA"/>
</dbReference>
<sequence length="111" mass="12586">MELNEWADRIEHISAGYGRVYGVERTPEWVLLKLTEEVGELAQAWLTASGQGRDRGLDTHEKQQALAAEWADAFGMMLVFARRAGIDLEDALTTKWLKWETDYTDETAVKG</sequence>
<keyword evidence="2" id="KW-0378">Hydrolase</keyword>
<name>A0A3D9UKH9_9MICO</name>
<evidence type="ECO:0000259" key="1">
    <source>
        <dbReference type="Pfam" id="PF03819"/>
    </source>
</evidence>
<feature type="domain" description="NTP pyrophosphohydrolase MazG-like" evidence="1">
    <location>
        <begin position="26"/>
        <end position="97"/>
    </location>
</feature>
<comment type="caution">
    <text evidence="2">The sequence shown here is derived from an EMBL/GenBank/DDBJ whole genome shotgun (WGS) entry which is preliminary data.</text>
</comment>
<organism evidence="2 3">
    <name type="scientific">Calidifontibacter indicus</name>
    <dbReference type="NCBI Taxonomy" id="419650"/>
    <lineage>
        <taxon>Bacteria</taxon>
        <taxon>Bacillati</taxon>
        <taxon>Actinomycetota</taxon>
        <taxon>Actinomycetes</taxon>
        <taxon>Micrococcales</taxon>
        <taxon>Dermacoccaceae</taxon>
        <taxon>Calidifontibacter</taxon>
    </lineage>
</organism>
<keyword evidence="3" id="KW-1185">Reference proteome</keyword>
<dbReference type="GO" id="GO:0016787">
    <property type="term" value="F:hydrolase activity"/>
    <property type="evidence" value="ECO:0007669"/>
    <property type="project" value="UniProtKB-KW"/>
</dbReference>
<protein>
    <submittedName>
        <fullName evidence="2">NTP pyrophosphatase (Non-canonical NTP hydrolase)</fullName>
    </submittedName>
</protein>